<feature type="region of interest" description="Disordered" evidence="1">
    <location>
        <begin position="58"/>
        <end position="89"/>
    </location>
</feature>
<sequence length="162" mass="17321">MPPPTEPPSVCELRRCCGAHFKEEAWLACQARYLNLRLLIFNPAAHFANQAAACGPELPGELPPGERAADNPAAPPQSTLATLPRSQHTHVGEADKALHGLVYRGSSDGVLLGSLLIGESDCSASAATAREQRSHRLLRRLQPHQTPARAGLKPQAYVDAGH</sequence>
<dbReference type="KEGG" id="ehx:EMIHUDRAFT_237159"/>
<evidence type="ECO:0000256" key="1">
    <source>
        <dbReference type="SAM" id="MobiDB-lite"/>
    </source>
</evidence>
<reference evidence="2" key="2">
    <citation type="submission" date="2024-10" db="UniProtKB">
        <authorList>
            <consortium name="EnsemblProtists"/>
        </authorList>
    </citation>
    <scope>IDENTIFICATION</scope>
</reference>
<dbReference type="PaxDb" id="2903-EOD26022"/>
<organism evidence="2 3">
    <name type="scientific">Emiliania huxleyi (strain CCMP1516)</name>
    <dbReference type="NCBI Taxonomy" id="280463"/>
    <lineage>
        <taxon>Eukaryota</taxon>
        <taxon>Haptista</taxon>
        <taxon>Haptophyta</taxon>
        <taxon>Prymnesiophyceae</taxon>
        <taxon>Isochrysidales</taxon>
        <taxon>Noelaerhabdaceae</taxon>
        <taxon>Emiliania</taxon>
    </lineage>
</organism>
<accession>A0A0D3JR87</accession>
<dbReference type="AlphaFoldDB" id="A0A0D3JR87"/>
<dbReference type="Proteomes" id="UP000013827">
    <property type="component" value="Unassembled WGS sequence"/>
</dbReference>
<protein>
    <submittedName>
        <fullName evidence="2">Uncharacterized protein</fullName>
    </submittedName>
</protein>
<keyword evidence="3" id="KW-1185">Reference proteome</keyword>
<dbReference type="HOGENOM" id="CLU_1638510_0_0_1"/>
<evidence type="ECO:0000313" key="3">
    <source>
        <dbReference type="Proteomes" id="UP000013827"/>
    </source>
</evidence>
<dbReference type="EnsemblProtists" id="EOD26022">
    <property type="protein sequence ID" value="EOD26022"/>
    <property type="gene ID" value="EMIHUDRAFT_237159"/>
</dbReference>
<evidence type="ECO:0000313" key="2">
    <source>
        <dbReference type="EnsemblProtists" id="EOD26022"/>
    </source>
</evidence>
<name>A0A0D3JR87_EMIH1</name>
<reference evidence="3" key="1">
    <citation type="journal article" date="2013" name="Nature">
        <title>Pan genome of the phytoplankton Emiliania underpins its global distribution.</title>
        <authorList>
            <person name="Read B.A."/>
            <person name="Kegel J."/>
            <person name="Klute M.J."/>
            <person name="Kuo A."/>
            <person name="Lefebvre S.C."/>
            <person name="Maumus F."/>
            <person name="Mayer C."/>
            <person name="Miller J."/>
            <person name="Monier A."/>
            <person name="Salamov A."/>
            <person name="Young J."/>
            <person name="Aguilar M."/>
            <person name="Claverie J.M."/>
            <person name="Frickenhaus S."/>
            <person name="Gonzalez K."/>
            <person name="Herman E.K."/>
            <person name="Lin Y.C."/>
            <person name="Napier J."/>
            <person name="Ogata H."/>
            <person name="Sarno A.F."/>
            <person name="Shmutz J."/>
            <person name="Schroeder D."/>
            <person name="de Vargas C."/>
            <person name="Verret F."/>
            <person name="von Dassow P."/>
            <person name="Valentin K."/>
            <person name="Van de Peer Y."/>
            <person name="Wheeler G."/>
            <person name="Dacks J.B."/>
            <person name="Delwiche C.F."/>
            <person name="Dyhrman S.T."/>
            <person name="Glockner G."/>
            <person name="John U."/>
            <person name="Richards T."/>
            <person name="Worden A.Z."/>
            <person name="Zhang X."/>
            <person name="Grigoriev I.V."/>
            <person name="Allen A.E."/>
            <person name="Bidle K."/>
            <person name="Borodovsky M."/>
            <person name="Bowler C."/>
            <person name="Brownlee C."/>
            <person name="Cock J.M."/>
            <person name="Elias M."/>
            <person name="Gladyshev V.N."/>
            <person name="Groth M."/>
            <person name="Guda C."/>
            <person name="Hadaegh A."/>
            <person name="Iglesias-Rodriguez M.D."/>
            <person name="Jenkins J."/>
            <person name="Jones B.M."/>
            <person name="Lawson T."/>
            <person name="Leese F."/>
            <person name="Lindquist E."/>
            <person name="Lobanov A."/>
            <person name="Lomsadze A."/>
            <person name="Malik S.B."/>
            <person name="Marsh M.E."/>
            <person name="Mackinder L."/>
            <person name="Mock T."/>
            <person name="Mueller-Roeber B."/>
            <person name="Pagarete A."/>
            <person name="Parker M."/>
            <person name="Probert I."/>
            <person name="Quesneville H."/>
            <person name="Raines C."/>
            <person name="Rensing S.A."/>
            <person name="Riano-Pachon D.M."/>
            <person name="Richier S."/>
            <person name="Rokitta S."/>
            <person name="Shiraiwa Y."/>
            <person name="Soanes D.M."/>
            <person name="van der Giezen M."/>
            <person name="Wahlund T.M."/>
            <person name="Williams B."/>
            <person name="Wilson W."/>
            <person name="Wolfe G."/>
            <person name="Wurch L.L."/>
        </authorList>
    </citation>
    <scope>NUCLEOTIDE SEQUENCE</scope>
</reference>
<feature type="compositionally biased region" description="Polar residues" evidence="1">
    <location>
        <begin position="76"/>
        <end position="86"/>
    </location>
</feature>
<feature type="region of interest" description="Disordered" evidence="1">
    <location>
        <begin position="143"/>
        <end position="162"/>
    </location>
</feature>
<dbReference type="GeneID" id="17271567"/>
<proteinExistence type="predicted"/>
<dbReference type="RefSeq" id="XP_005778451.1">
    <property type="nucleotide sequence ID" value="XM_005778394.1"/>
</dbReference>